<dbReference type="PANTHER" id="PTHR37733:SF1">
    <property type="entry name" value="SMAD_FHA DOMAIN-CONTAINING PROTEIN"/>
    <property type="match status" value="1"/>
</dbReference>
<gene>
    <name evidence="2" type="ORF">E3N88_09905</name>
</gene>
<evidence type="ECO:0000313" key="2">
    <source>
        <dbReference type="EMBL" id="KAD6118634.1"/>
    </source>
</evidence>
<proteinExistence type="predicted"/>
<keyword evidence="3" id="KW-1185">Reference proteome</keyword>
<accession>A0A5N6PAX4</accession>
<feature type="compositionally biased region" description="Basic and acidic residues" evidence="1">
    <location>
        <begin position="213"/>
        <end position="222"/>
    </location>
</feature>
<evidence type="ECO:0008006" key="4">
    <source>
        <dbReference type="Google" id="ProtNLM"/>
    </source>
</evidence>
<dbReference type="AlphaFoldDB" id="A0A5N6PAX4"/>
<sequence length="307" mass="35390">MEIESKNGSKIRLQDTIDFGRGGLVFDSTDRTVSRHHVSLKLHEDGTRVCFEVKGKNPIWVRDCRNDDVRVYKSSDRGELKTGDSFCVSSRNPVWYDLKRITFEEEINDDESNSKIRYHEALADISGVDHDEIDTGDISDIDPVKEFSFVVMGHEFDCYTMKLISDIRNWNWFLEEPNEDSDEEDEKKVVRKKRKKGGKGDGDDDDDDVWTGESKEDAELIKKSRNGPKPKYSTRSKDKHKKGAGAIKVAKDNSNRKARRDDHEDEDEDDDEEDETLGGFIVDDEDIGDEDDNDDDEEEEFEDDEDE</sequence>
<dbReference type="SUPFAM" id="SSF49879">
    <property type="entry name" value="SMAD/FHA domain"/>
    <property type="match status" value="1"/>
</dbReference>
<feature type="region of interest" description="Disordered" evidence="1">
    <location>
        <begin position="177"/>
        <end position="307"/>
    </location>
</feature>
<dbReference type="OrthoDB" id="688570at2759"/>
<organism evidence="2 3">
    <name type="scientific">Mikania micrantha</name>
    <name type="common">bitter vine</name>
    <dbReference type="NCBI Taxonomy" id="192012"/>
    <lineage>
        <taxon>Eukaryota</taxon>
        <taxon>Viridiplantae</taxon>
        <taxon>Streptophyta</taxon>
        <taxon>Embryophyta</taxon>
        <taxon>Tracheophyta</taxon>
        <taxon>Spermatophyta</taxon>
        <taxon>Magnoliopsida</taxon>
        <taxon>eudicotyledons</taxon>
        <taxon>Gunneridae</taxon>
        <taxon>Pentapetalae</taxon>
        <taxon>asterids</taxon>
        <taxon>campanulids</taxon>
        <taxon>Asterales</taxon>
        <taxon>Asteraceae</taxon>
        <taxon>Asteroideae</taxon>
        <taxon>Heliantheae alliance</taxon>
        <taxon>Eupatorieae</taxon>
        <taxon>Mikania</taxon>
    </lineage>
</organism>
<evidence type="ECO:0000256" key="1">
    <source>
        <dbReference type="SAM" id="MobiDB-lite"/>
    </source>
</evidence>
<dbReference type="InterPro" id="IPR008984">
    <property type="entry name" value="SMAD_FHA_dom_sf"/>
</dbReference>
<evidence type="ECO:0000313" key="3">
    <source>
        <dbReference type="Proteomes" id="UP000326396"/>
    </source>
</evidence>
<feature type="compositionally biased region" description="Basic residues" evidence="1">
    <location>
        <begin position="223"/>
        <end position="243"/>
    </location>
</feature>
<dbReference type="PANTHER" id="PTHR37733">
    <property type="entry name" value="SMAD/FHA DOMAIN-CONTAINING PROTEIN"/>
    <property type="match status" value="1"/>
</dbReference>
<comment type="caution">
    <text evidence="2">The sequence shown here is derived from an EMBL/GenBank/DDBJ whole genome shotgun (WGS) entry which is preliminary data.</text>
</comment>
<feature type="compositionally biased region" description="Acidic residues" evidence="1">
    <location>
        <begin position="263"/>
        <end position="307"/>
    </location>
</feature>
<reference evidence="2 3" key="1">
    <citation type="submission" date="2019-05" db="EMBL/GenBank/DDBJ databases">
        <title>Mikania micrantha, genome provides insights into the molecular mechanism of rapid growth.</title>
        <authorList>
            <person name="Liu B."/>
        </authorList>
    </citation>
    <scope>NUCLEOTIDE SEQUENCE [LARGE SCALE GENOMIC DNA]</scope>
    <source>
        <strain evidence="2">NLD-2019</strain>
        <tissue evidence="2">Leaf</tissue>
    </source>
</reference>
<protein>
    <recommendedName>
        <fullName evidence="4">FHA domain-containing protein</fullName>
    </recommendedName>
</protein>
<dbReference type="Proteomes" id="UP000326396">
    <property type="component" value="Linkage Group LG13"/>
</dbReference>
<dbReference type="EMBL" id="SZYD01000005">
    <property type="protein sequence ID" value="KAD6118634.1"/>
    <property type="molecule type" value="Genomic_DNA"/>
</dbReference>
<dbReference type="Gene3D" id="2.60.200.20">
    <property type="match status" value="1"/>
</dbReference>
<feature type="compositionally biased region" description="Basic and acidic residues" evidence="1">
    <location>
        <begin position="249"/>
        <end position="262"/>
    </location>
</feature>
<name>A0A5N6PAX4_9ASTR</name>
<dbReference type="CDD" id="cd22671">
    <property type="entry name" value="FHA_APTX-like"/>
    <property type="match status" value="1"/>
</dbReference>